<protein>
    <submittedName>
        <fullName evidence="1">Type I-A CRISPR-associated protein Csa5</fullName>
    </submittedName>
</protein>
<dbReference type="Gene3D" id="1.20.120.1610">
    <property type="match status" value="1"/>
</dbReference>
<gene>
    <name evidence="1" type="primary">csa5</name>
    <name evidence="1" type="ORF">NF865_08035</name>
</gene>
<dbReference type="InterPro" id="IPR010157">
    <property type="entry name" value="CRISPR-assoc_Cas5"/>
</dbReference>
<reference evidence="1" key="2">
    <citation type="submission" date="2022-06" db="EMBL/GenBank/DDBJ databases">
        <authorList>
            <person name="Park Y.-J."/>
        </authorList>
    </citation>
    <scope>NUCLEOTIDE SEQUENCE</scope>
    <source>
        <strain evidence="1">TY</strain>
    </source>
</reference>
<accession>A0A9E7SN57</accession>
<dbReference type="Proteomes" id="UP001055732">
    <property type="component" value="Chromosome"/>
</dbReference>
<evidence type="ECO:0000313" key="2">
    <source>
        <dbReference type="Proteomes" id="UP001055732"/>
    </source>
</evidence>
<sequence length="111" mass="12708">MDFPEIVNMLRFFIRTGNFGYVDRIGNALTYEPVEMAILEALRAFRSIHESAKTDENYGKYIEKDGKKIYLPRIPSEEEIRTFLNAVRKDMSVAKRVATLALAFPSKGGEE</sequence>
<keyword evidence="2" id="KW-1185">Reference proteome</keyword>
<dbReference type="KEGG" id="tagg:NF865_08035"/>
<proteinExistence type="predicted"/>
<dbReference type="Pfam" id="PF09702">
    <property type="entry name" value="Cas_Csa5"/>
    <property type="match status" value="1"/>
</dbReference>
<organism evidence="1 2">
    <name type="scientific">Thermococcus aggregans</name>
    <dbReference type="NCBI Taxonomy" id="110163"/>
    <lineage>
        <taxon>Archaea</taxon>
        <taxon>Methanobacteriati</taxon>
        <taxon>Methanobacteriota</taxon>
        <taxon>Thermococci</taxon>
        <taxon>Thermococcales</taxon>
        <taxon>Thermococcaceae</taxon>
        <taxon>Thermococcus</taxon>
    </lineage>
</organism>
<evidence type="ECO:0000313" key="1">
    <source>
        <dbReference type="EMBL" id="USS40268.1"/>
    </source>
</evidence>
<reference evidence="1" key="1">
    <citation type="journal article" date="1998" name="Int. J. Syst. Bacteriol. 48 Pt">
        <title>Thermococcus guaymasensis sp. nov. and Thermococcus aggregans sp. nov., two novel thermophilic archaea isolated from the Guaymas Basin hydrothermal vent site.</title>
        <authorList>
            <person name="Canganella F."/>
            <person name="Jones W.J."/>
            <person name="Gambacorta A."/>
            <person name="Antranikian G."/>
        </authorList>
    </citation>
    <scope>NUCLEOTIDE SEQUENCE</scope>
    <source>
        <strain evidence="1">TY</strain>
    </source>
</reference>
<name>A0A9E7SN57_THEAG</name>
<dbReference type="AlphaFoldDB" id="A0A9E7SN57"/>
<dbReference type="RefSeq" id="WP_253304225.1">
    <property type="nucleotide sequence ID" value="NZ_CP099582.1"/>
</dbReference>
<dbReference type="EMBL" id="CP099582">
    <property type="protein sequence ID" value="USS40268.1"/>
    <property type="molecule type" value="Genomic_DNA"/>
</dbReference>
<dbReference type="NCBIfam" id="TIGR01878">
    <property type="entry name" value="cas_Csa5"/>
    <property type="match status" value="1"/>
</dbReference>